<dbReference type="AlphaFoldDB" id="A0A4Y2J2W5"/>
<gene>
    <name evidence="1" type="ORF">AVEN_137714_1</name>
</gene>
<reference evidence="1 2" key="1">
    <citation type="journal article" date="2019" name="Sci. Rep.">
        <title>Orb-weaving spider Araneus ventricosus genome elucidates the spidroin gene catalogue.</title>
        <authorList>
            <person name="Kono N."/>
            <person name="Nakamura H."/>
            <person name="Ohtoshi R."/>
            <person name="Moran D.A.P."/>
            <person name="Shinohara A."/>
            <person name="Yoshida Y."/>
            <person name="Fujiwara M."/>
            <person name="Mori M."/>
            <person name="Tomita M."/>
            <person name="Arakawa K."/>
        </authorList>
    </citation>
    <scope>NUCLEOTIDE SEQUENCE [LARGE SCALE GENOMIC DNA]</scope>
</reference>
<evidence type="ECO:0000313" key="1">
    <source>
        <dbReference type="EMBL" id="GBM84561.1"/>
    </source>
</evidence>
<dbReference type="EMBL" id="BGPR01188583">
    <property type="protein sequence ID" value="GBM84561.1"/>
    <property type="molecule type" value="Genomic_DNA"/>
</dbReference>
<dbReference type="OrthoDB" id="6149742at2759"/>
<accession>A0A4Y2J2W5</accession>
<dbReference type="Proteomes" id="UP000499080">
    <property type="component" value="Unassembled WGS sequence"/>
</dbReference>
<organism evidence="1 2">
    <name type="scientific">Araneus ventricosus</name>
    <name type="common">Orbweaver spider</name>
    <name type="synonym">Epeira ventricosa</name>
    <dbReference type="NCBI Taxonomy" id="182803"/>
    <lineage>
        <taxon>Eukaryota</taxon>
        <taxon>Metazoa</taxon>
        <taxon>Ecdysozoa</taxon>
        <taxon>Arthropoda</taxon>
        <taxon>Chelicerata</taxon>
        <taxon>Arachnida</taxon>
        <taxon>Araneae</taxon>
        <taxon>Araneomorphae</taxon>
        <taxon>Entelegynae</taxon>
        <taxon>Araneoidea</taxon>
        <taxon>Araneidae</taxon>
        <taxon>Araneus</taxon>
    </lineage>
</organism>
<name>A0A4Y2J2W5_ARAVE</name>
<evidence type="ECO:0000313" key="2">
    <source>
        <dbReference type="Proteomes" id="UP000499080"/>
    </source>
</evidence>
<keyword evidence="2" id="KW-1185">Reference proteome</keyword>
<proteinExistence type="predicted"/>
<comment type="caution">
    <text evidence="1">The sequence shown here is derived from an EMBL/GenBank/DDBJ whole genome shotgun (WGS) entry which is preliminary data.</text>
</comment>
<feature type="non-terminal residue" evidence="1">
    <location>
        <position position="1"/>
    </location>
</feature>
<protein>
    <submittedName>
        <fullName evidence="1">Uncharacterized protein</fullName>
    </submittedName>
</protein>
<sequence length="63" mass="7254">EVISAAIEPHQHFLPYPVYPYDQFYYQDNKRIESQGGAVGISDNEDVLLKWMVSVPDISRIIT</sequence>